<evidence type="ECO:0000256" key="1">
    <source>
        <dbReference type="SAM" id="MobiDB-lite"/>
    </source>
</evidence>
<dbReference type="EMBL" id="FZMP01000185">
    <property type="protein sequence ID" value="SNQ61547.1"/>
    <property type="molecule type" value="Genomic_DNA"/>
</dbReference>
<feature type="compositionally biased region" description="Basic and acidic residues" evidence="1">
    <location>
        <begin position="82"/>
        <end position="97"/>
    </location>
</feature>
<dbReference type="AlphaFoldDB" id="A0A284VQV2"/>
<evidence type="ECO:0000313" key="3">
    <source>
        <dbReference type="Proteomes" id="UP000218615"/>
    </source>
</evidence>
<dbReference type="Pfam" id="PF09871">
    <property type="entry name" value="DUF2098"/>
    <property type="match status" value="1"/>
</dbReference>
<gene>
    <name evidence="2" type="ORF">MNV_40015</name>
</gene>
<organism evidence="2 3">
    <name type="scientific">Candidatus Methanoperedens nitratireducens</name>
    <dbReference type="NCBI Taxonomy" id="1392998"/>
    <lineage>
        <taxon>Archaea</taxon>
        <taxon>Methanobacteriati</taxon>
        <taxon>Methanobacteriota</taxon>
        <taxon>Stenosarchaea group</taxon>
        <taxon>Methanomicrobia</taxon>
        <taxon>Methanosarcinales</taxon>
        <taxon>ANME-2 cluster</taxon>
        <taxon>Candidatus Methanoperedentaceae</taxon>
        <taxon>Candidatus Methanoperedens</taxon>
    </lineage>
</organism>
<reference evidence="3" key="1">
    <citation type="submission" date="2017-06" db="EMBL/GenBank/DDBJ databases">
        <authorList>
            <person name="Cremers G."/>
        </authorList>
    </citation>
    <scope>NUCLEOTIDE SEQUENCE [LARGE SCALE GENOMIC DNA]</scope>
</reference>
<proteinExistence type="predicted"/>
<feature type="region of interest" description="Disordered" evidence="1">
    <location>
        <begin position="82"/>
        <end position="110"/>
    </location>
</feature>
<evidence type="ECO:0008006" key="4">
    <source>
        <dbReference type="Google" id="ProtNLM"/>
    </source>
</evidence>
<sequence length="110" mass="12280">MIAILELRMSNTHNSDSLGTILHVGSYVLYQATGTKGYVTELMSDDEGTWALVDKTDLYYKTEVLTVIEKVEEKEIKEKAFTREEVGEKLEKEKEAAPTEMSDVSVESGG</sequence>
<protein>
    <recommendedName>
        <fullName evidence="4">DUF2098 domain-containing protein</fullName>
    </recommendedName>
</protein>
<evidence type="ECO:0000313" key="2">
    <source>
        <dbReference type="EMBL" id="SNQ61547.1"/>
    </source>
</evidence>
<accession>A0A284VQV2</accession>
<keyword evidence="3" id="KW-1185">Reference proteome</keyword>
<dbReference type="Proteomes" id="UP000218615">
    <property type="component" value="Unassembled WGS sequence"/>
</dbReference>
<name>A0A284VQV2_9EURY</name>
<dbReference type="InterPro" id="IPR019209">
    <property type="entry name" value="DUF2098"/>
</dbReference>